<evidence type="ECO:0000313" key="4">
    <source>
        <dbReference type="EMBL" id="PMD41908.1"/>
    </source>
</evidence>
<dbReference type="EMBL" id="KZ613944">
    <property type="protein sequence ID" value="PMD41908.1"/>
    <property type="molecule type" value="Genomic_DNA"/>
</dbReference>
<feature type="transmembrane region" description="Helical" evidence="2">
    <location>
        <begin position="448"/>
        <end position="469"/>
    </location>
</feature>
<feature type="transmembrane region" description="Helical" evidence="2">
    <location>
        <begin position="390"/>
        <end position="415"/>
    </location>
</feature>
<dbReference type="PANTHER" id="PTHR34502">
    <property type="entry name" value="DUF6594 DOMAIN-CONTAINING PROTEIN-RELATED"/>
    <property type="match status" value="1"/>
</dbReference>
<feature type="region of interest" description="Disordered" evidence="1">
    <location>
        <begin position="17"/>
        <end position="58"/>
    </location>
</feature>
<evidence type="ECO:0000313" key="5">
    <source>
        <dbReference type="Proteomes" id="UP000235786"/>
    </source>
</evidence>
<feature type="region of interest" description="Disordered" evidence="1">
    <location>
        <begin position="335"/>
        <end position="363"/>
    </location>
</feature>
<keyword evidence="2" id="KW-0472">Membrane</keyword>
<gene>
    <name evidence="4" type="ORF">L207DRAFT_582329</name>
</gene>
<keyword evidence="2" id="KW-1133">Transmembrane helix</keyword>
<dbReference type="AlphaFoldDB" id="A0A2J6RTR6"/>
<name>A0A2J6RTR6_HYAVF</name>
<reference evidence="4 5" key="1">
    <citation type="submission" date="2016-04" db="EMBL/GenBank/DDBJ databases">
        <title>A degradative enzymes factory behind the ericoid mycorrhizal symbiosis.</title>
        <authorList>
            <consortium name="DOE Joint Genome Institute"/>
            <person name="Martino E."/>
            <person name="Morin E."/>
            <person name="Grelet G."/>
            <person name="Kuo A."/>
            <person name="Kohler A."/>
            <person name="Daghino S."/>
            <person name="Barry K."/>
            <person name="Choi C."/>
            <person name="Cichocki N."/>
            <person name="Clum A."/>
            <person name="Copeland A."/>
            <person name="Hainaut M."/>
            <person name="Haridas S."/>
            <person name="Labutti K."/>
            <person name="Lindquist E."/>
            <person name="Lipzen A."/>
            <person name="Khouja H.-R."/>
            <person name="Murat C."/>
            <person name="Ohm R."/>
            <person name="Olson A."/>
            <person name="Spatafora J."/>
            <person name="Veneault-Fourrey C."/>
            <person name="Henrissat B."/>
            <person name="Grigoriev I."/>
            <person name="Martin F."/>
            <person name="Perotto S."/>
        </authorList>
    </citation>
    <scope>NUCLEOTIDE SEQUENCE [LARGE SCALE GENOMIC DNA]</scope>
    <source>
        <strain evidence="4 5">F</strain>
    </source>
</reference>
<feature type="transmembrane region" description="Helical" evidence="2">
    <location>
        <begin position="299"/>
        <end position="325"/>
    </location>
</feature>
<keyword evidence="5" id="KW-1185">Reference proteome</keyword>
<dbReference type="STRING" id="1149755.A0A2J6RTR6"/>
<protein>
    <recommendedName>
        <fullName evidence="3">DUF6594 domain-containing protein</fullName>
    </recommendedName>
</protein>
<proteinExistence type="predicted"/>
<dbReference type="Proteomes" id="UP000235786">
    <property type="component" value="Unassembled WGS sequence"/>
</dbReference>
<dbReference type="PANTHER" id="PTHR34502:SF5">
    <property type="entry name" value="DUF6594 DOMAIN-CONTAINING PROTEIN"/>
    <property type="match status" value="1"/>
</dbReference>
<feature type="compositionally biased region" description="Polar residues" evidence="1">
    <location>
        <begin position="17"/>
        <end position="47"/>
    </location>
</feature>
<feature type="domain" description="DUF6594" evidence="3">
    <location>
        <begin position="62"/>
        <end position="462"/>
    </location>
</feature>
<accession>A0A2J6RTR6</accession>
<feature type="transmembrane region" description="Helical" evidence="2">
    <location>
        <begin position="421"/>
        <end position="441"/>
    </location>
</feature>
<evidence type="ECO:0000259" key="3">
    <source>
        <dbReference type="Pfam" id="PF20237"/>
    </source>
</evidence>
<dbReference type="OrthoDB" id="5342093at2759"/>
<evidence type="ECO:0000256" key="2">
    <source>
        <dbReference type="SAM" id="Phobius"/>
    </source>
</evidence>
<sequence>MSMTIYKSNQNDLVMTNTDMSTAPRSPDSLSQASTKFEPRQTISQSTPEDRANDVNSPVPGWPTLAKVMAQTPDFEAFASFKDLSIKSLLYYQAELIYLREALHKIEWGDNRQPKNDVKSRFADDLTKLIRARDKSIANKEPDKPVQLPEQWVLIERIRTTLDKYHTALLQFSEVAALRDADRCNVSTLKDCVQRAGRDQLALTGSGAFTWGNYNESSPEEKSIPQLFWGLFTGFFVSPDNKPKEQKKVYQEHLVVPRPGNPPDGLTLWVIRSFIPFYDRLTREHPVPISENHLKYKKYFLPFWAILVLAWLILESLWSVVVLLCRKVLPKVPNNNDETESQKRWSDTSSSAILSPGSPDPSKCDASDSFKCLEQSETIKKGFTAYSGLWILRVTSIMTTTVACLLPVVAITVLAKVHSMGLILGLIALFTSLFAIGLALLSSSSSRVDIFTASAAFSAVMVVFVQNQISPE</sequence>
<organism evidence="4 5">
    <name type="scientific">Hyaloscypha variabilis (strain UAMH 11265 / GT02V1 / F)</name>
    <name type="common">Meliniomyces variabilis</name>
    <dbReference type="NCBI Taxonomy" id="1149755"/>
    <lineage>
        <taxon>Eukaryota</taxon>
        <taxon>Fungi</taxon>
        <taxon>Dikarya</taxon>
        <taxon>Ascomycota</taxon>
        <taxon>Pezizomycotina</taxon>
        <taxon>Leotiomycetes</taxon>
        <taxon>Helotiales</taxon>
        <taxon>Hyaloscyphaceae</taxon>
        <taxon>Hyaloscypha</taxon>
        <taxon>Hyaloscypha variabilis</taxon>
    </lineage>
</organism>
<evidence type="ECO:0000256" key="1">
    <source>
        <dbReference type="SAM" id="MobiDB-lite"/>
    </source>
</evidence>
<keyword evidence="2" id="KW-0812">Transmembrane</keyword>
<dbReference type="InterPro" id="IPR046529">
    <property type="entry name" value="DUF6594"/>
</dbReference>
<dbReference type="Pfam" id="PF20237">
    <property type="entry name" value="DUF6594"/>
    <property type="match status" value="1"/>
</dbReference>